<evidence type="ECO:0000313" key="3">
    <source>
        <dbReference type="Proteomes" id="UP000044841"/>
    </source>
</evidence>
<feature type="region of interest" description="Disordered" evidence="1">
    <location>
        <begin position="1"/>
        <end position="68"/>
    </location>
</feature>
<dbReference type="Proteomes" id="UP000044841">
    <property type="component" value="Unassembled WGS sequence"/>
</dbReference>
<gene>
    <name evidence="2" type="ORF">RSOLAG22IIIB_09991</name>
</gene>
<evidence type="ECO:0000313" key="2">
    <source>
        <dbReference type="EMBL" id="CUA71974.1"/>
    </source>
</evidence>
<feature type="compositionally biased region" description="Low complexity" evidence="1">
    <location>
        <begin position="46"/>
        <end position="58"/>
    </location>
</feature>
<dbReference type="AlphaFoldDB" id="A0A0K6G0T3"/>
<keyword evidence="3" id="KW-1185">Reference proteome</keyword>
<reference evidence="2 3" key="1">
    <citation type="submission" date="2015-07" db="EMBL/GenBank/DDBJ databases">
        <authorList>
            <person name="Noorani M."/>
        </authorList>
    </citation>
    <scope>NUCLEOTIDE SEQUENCE [LARGE SCALE GENOMIC DNA]</scope>
    <source>
        <strain evidence="2">BBA 69670</strain>
    </source>
</reference>
<feature type="region of interest" description="Disordered" evidence="1">
    <location>
        <begin position="108"/>
        <end position="161"/>
    </location>
</feature>
<organism evidence="2 3">
    <name type="scientific">Rhizoctonia solani</name>
    <dbReference type="NCBI Taxonomy" id="456999"/>
    <lineage>
        <taxon>Eukaryota</taxon>
        <taxon>Fungi</taxon>
        <taxon>Dikarya</taxon>
        <taxon>Basidiomycota</taxon>
        <taxon>Agaricomycotina</taxon>
        <taxon>Agaricomycetes</taxon>
        <taxon>Cantharellales</taxon>
        <taxon>Ceratobasidiaceae</taxon>
        <taxon>Rhizoctonia</taxon>
    </lineage>
</organism>
<evidence type="ECO:0000256" key="1">
    <source>
        <dbReference type="SAM" id="MobiDB-lite"/>
    </source>
</evidence>
<sequence length="161" mass="17280">MPAVKRKKGGTGCSETDSSEPEDRAPEPKKAFQPFTVSQIERKEVSPSAPSVPSGSTPYPTARLSPVTPIARQPVTENLKFIHPTPRDTPVLEAGLSVKTKGATTIAIDSNEESPELPDSPVVAMRTNDKRRMVESSVDDEPLPPARALSPDVPESKLNEA</sequence>
<dbReference type="EMBL" id="CYGV01001277">
    <property type="protein sequence ID" value="CUA71974.1"/>
    <property type="molecule type" value="Genomic_DNA"/>
</dbReference>
<name>A0A0K6G0T3_9AGAM</name>
<accession>A0A0K6G0T3</accession>
<feature type="compositionally biased region" description="Basic and acidic residues" evidence="1">
    <location>
        <begin position="21"/>
        <end position="30"/>
    </location>
</feature>
<protein>
    <submittedName>
        <fullName evidence="2">Uncharacterized protein</fullName>
    </submittedName>
</protein>
<proteinExistence type="predicted"/>